<feature type="region of interest" description="Disordered" evidence="1">
    <location>
        <begin position="55"/>
        <end position="89"/>
    </location>
</feature>
<gene>
    <name evidence="2" type="ORF">SOIL9_60510</name>
</gene>
<evidence type="ECO:0000313" key="3">
    <source>
        <dbReference type="Proteomes" id="UP000464178"/>
    </source>
</evidence>
<dbReference type="EMBL" id="LR593886">
    <property type="protein sequence ID" value="VTR91663.1"/>
    <property type="molecule type" value="Genomic_DNA"/>
</dbReference>
<name>A0A6P2CRV6_9BACT</name>
<dbReference type="RefSeq" id="WP_162666627.1">
    <property type="nucleotide sequence ID" value="NZ_LR593886.1"/>
</dbReference>
<keyword evidence="3" id="KW-1185">Reference proteome</keyword>
<evidence type="ECO:0008006" key="4">
    <source>
        <dbReference type="Google" id="ProtNLM"/>
    </source>
</evidence>
<evidence type="ECO:0000313" key="2">
    <source>
        <dbReference type="EMBL" id="VTR91663.1"/>
    </source>
</evidence>
<dbReference type="Proteomes" id="UP000464178">
    <property type="component" value="Chromosome"/>
</dbReference>
<dbReference type="NCBIfam" id="NF047593">
    <property type="entry name" value="IS66_ISAeme5_TnpA"/>
    <property type="match status" value="1"/>
</dbReference>
<organism evidence="2 3">
    <name type="scientific">Gemmata massiliana</name>
    <dbReference type="NCBI Taxonomy" id="1210884"/>
    <lineage>
        <taxon>Bacteria</taxon>
        <taxon>Pseudomonadati</taxon>
        <taxon>Planctomycetota</taxon>
        <taxon>Planctomycetia</taxon>
        <taxon>Gemmatales</taxon>
        <taxon>Gemmataceae</taxon>
        <taxon>Gemmata</taxon>
    </lineage>
</organism>
<protein>
    <recommendedName>
        <fullName evidence="4">Transposase</fullName>
    </recommendedName>
</protein>
<feature type="compositionally biased region" description="Low complexity" evidence="1">
    <location>
        <begin position="70"/>
        <end position="87"/>
    </location>
</feature>
<reference evidence="2 3" key="1">
    <citation type="submission" date="2019-05" db="EMBL/GenBank/DDBJ databases">
        <authorList>
            <consortium name="Science for Life Laboratories"/>
        </authorList>
    </citation>
    <scope>NUCLEOTIDE SEQUENCE [LARGE SCALE GENOMIC DNA]</scope>
    <source>
        <strain evidence="2">Soil9</strain>
    </source>
</reference>
<dbReference type="AlphaFoldDB" id="A0A6P2CRV6"/>
<dbReference type="KEGG" id="gms:SOIL9_60510"/>
<evidence type="ECO:0000256" key="1">
    <source>
        <dbReference type="SAM" id="MobiDB-lite"/>
    </source>
</evidence>
<accession>A0A6P2CRV6</accession>
<proteinExistence type="predicted"/>
<sequence length="141" mass="15832">MARPHLRDPKLEQFWRTTIAKWVASGLNIRDFCRKYKLTEPSFYAWRREIAARDRTPIPKSVPRTTSVAPARRTSTSPGPSRSVTRRISAPAPRPSFVALRVVPDTPLELVLPSGLVLRVPPGYDANHLRAVVAALEVRPC</sequence>